<feature type="chain" id="PRO_5046939275" description="Beta-lactamase" evidence="10">
    <location>
        <begin position="26"/>
        <end position="664"/>
    </location>
</feature>
<evidence type="ECO:0000313" key="14">
    <source>
        <dbReference type="Proteomes" id="UP001651050"/>
    </source>
</evidence>
<feature type="domain" description="Penicillin-binding protein transpeptidase" evidence="11">
    <location>
        <begin position="383"/>
        <end position="661"/>
    </location>
</feature>
<comment type="catalytic activity">
    <reaction evidence="9">
        <text>a beta-lactam + H2O = a substituted beta-amino acid</text>
        <dbReference type="Rhea" id="RHEA:20401"/>
        <dbReference type="ChEBI" id="CHEBI:15377"/>
        <dbReference type="ChEBI" id="CHEBI:35627"/>
        <dbReference type="ChEBI" id="CHEBI:140347"/>
        <dbReference type="EC" id="3.5.2.6"/>
    </reaction>
</comment>
<evidence type="ECO:0000256" key="6">
    <source>
        <dbReference type="ARBA" id="ARBA00022801"/>
    </source>
</evidence>
<feature type="signal peptide" evidence="10">
    <location>
        <begin position="1"/>
        <end position="25"/>
    </location>
</feature>
<dbReference type="Pfam" id="PF03717">
    <property type="entry name" value="PBP_dimer"/>
    <property type="match status" value="1"/>
</dbReference>
<reference evidence="13 14" key="1">
    <citation type="submission" date="2022-02" db="EMBL/GenBank/DDBJ databases">
        <title>The car tank lid bacteriome: a reservoir of bacteria with potential in bioremediation of fuel.</title>
        <authorList>
            <person name="Vidal-Verdu A."/>
            <person name="Gomez-Martinez D."/>
            <person name="Latorre-Perez A."/>
            <person name="Pereto J."/>
            <person name="Porcar M."/>
        </authorList>
    </citation>
    <scope>NUCLEOTIDE SEQUENCE [LARGE SCALE GENOMIC DNA]</scope>
    <source>
        <strain evidence="13 14">4D.3</strain>
    </source>
</reference>
<evidence type="ECO:0000256" key="9">
    <source>
        <dbReference type="RuleBase" id="RU361140"/>
    </source>
</evidence>
<evidence type="ECO:0000256" key="1">
    <source>
        <dbReference type="ARBA" id="ARBA00004370"/>
    </source>
</evidence>
<name>A0ABT0J324_9MICO</name>
<dbReference type="InterPro" id="IPR012338">
    <property type="entry name" value="Beta-lactam/transpept-like"/>
</dbReference>
<dbReference type="EC" id="3.5.2.6" evidence="4 9"/>
<dbReference type="Gene3D" id="3.90.1310.10">
    <property type="entry name" value="Penicillin-binding protein 2a (Domain 2)"/>
    <property type="match status" value="1"/>
</dbReference>
<dbReference type="InterPro" id="IPR002137">
    <property type="entry name" value="Beta-lactam_class-D_AS"/>
</dbReference>
<gene>
    <name evidence="13" type="ORF">M1843_09080</name>
</gene>
<proteinExistence type="inferred from homology"/>
<comment type="similarity">
    <text evidence="2">Belongs to the transpeptidase family.</text>
</comment>
<dbReference type="PANTHER" id="PTHR30627:SF24">
    <property type="entry name" value="PENICILLIN-BINDING PROTEIN 4B"/>
    <property type="match status" value="1"/>
</dbReference>
<comment type="similarity">
    <text evidence="3 9">Belongs to the class-D beta-lactamase family.</text>
</comment>
<keyword evidence="6 9" id="KW-0378">Hydrolase</keyword>
<keyword evidence="8 9" id="KW-0046">Antibiotic resistance</keyword>
<dbReference type="InterPro" id="IPR001460">
    <property type="entry name" value="PCN-bd_Tpept"/>
</dbReference>
<evidence type="ECO:0000259" key="11">
    <source>
        <dbReference type="Pfam" id="PF00905"/>
    </source>
</evidence>
<keyword evidence="5 10" id="KW-0732">Signal</keyword>
<accession>A0ABT0J324</accession>
<dbReference type="RefSeq" id="WP_416343758.1">
    <property type="nucleotide sequence ID" value="NZ_JALQCY010000003.1"/>
</dbReference>
<dbReference type="PROSITE" id="PS00337">
    <property type="entry name" value="BETA_LACTAMASE_D"/>
    <property type="match status" value="1"/>
</dbReference>
<dbReference type="SUPFAM" id="SSF56519">
    <property type="entry name" value="Penicillin binding protein dimerisation domain"/>
    <property type="match status" value="1"/>
</dbReference>
<feature type="domain" description="Penicillin-binding protein dimerisation" evidence="12">
    <location>
        <begin position="163"/>
        <end position="329"/>
    </location>
</feature>
<dbReference type="PANTHER" id="PTHR30627">
    <property type="entry name" value="PEPTIDOGLYCAN D,D-TRANSPEPTIDASE"/>
    <property type="match status" value="1"/>
</dbReference>
<evidence type="ECO:0000256" key="2">
    <source>
        <dbReference type="ARBA" id="ARBA00007171"/>
    </source>
</evidence>
<dbReference type="Proteomes" id="UP001651050">
    <property type="component" value="Unassembled WGS sequence"/>
</dbReference>
<evidence type="ECO:0000259" key="12">
    <source>
        <dbReference type="Pfam" id="PF03717"/>
    </source>
</evidence>
<dbReference type="SUPFAM" id="SSF56601">
    <property type="entry name" value="beta-lactamase/transpeptidase-like"/>
    <property type="match status" value="1"/>
</dbReference>
<comment type="caution">
    <text evidence="13">The sequence shown here is derived from an EMBL/GenBank/DDBJ whole genome shotgun (WGS) entry which is preliminary data.</text>
</comment>
<evidence type="ECO:0000256" key="8">
    <source>
        <dbReference type="ARBA" id="ARBA00023251"/>
    </source>
</evidence>
<protein>
    <recommendedName>
        <fullName evidence="4 9">Beta-lactamase</fullName>
        <ecNumber evidence="4 9">3.5.2.6</ecNumber>
    </recommendedName>
</protein>
<evidence type="ECO:0000256" key="10">
    <source>
        <dbReference type="SAM" id="SignalP"/>
    </source>
</evidence>
<comment type="subcellular location">
    <subcellularLocation>
        <location evidence="1">Membrane</location>
    </subcellularLocation>
</comment>
<evidence type="ECO:0000256" key="4">
    <source>
        <dbReference type="ARBA" id="ARBA00012865"/>
    </source>
</evidence>
<evidence type="ECO:0000256" key="3">
    <source>
        <dbReference type="ARBA" id="ARBA00007898"/>
    </source>
</evidence>
<dbReference type="Gene3D" id="3.40.710.10">
    <property type="entry name" value="DD-peptidase/beta-lactamase superfamily"/>
    <property type="match status" value="1"/>
</dbReference>
<evidence type="ECO:0000256" key="7">
    <source>
        <dbReference type="ARBA" id="ARBA00023136"/>
    </source>
</evidence>
<dbReference type="EMBL" id="JALQCY010000003">
    <property type="protein sequence ID" value="MCK9793896.1"/>
    <property type="molecule type" value="Genomic_DNA"/>
</dbReference>
<sequence>MRRRSRLALAAVIVPALTLPLVACSGPDVPPADDAAAALADALRAGDVADLPLQAPGSVDVQTQLAQVLDPLVDAAGERERTVAVAEVGEPVTKDGATSAAVTLDWSWPLGRDHEWAYSTTARLAYETPEDDDGDGTWRTVWSPDVLVPDLAPGERLEVTTLDADRGDILDGADEPMVTERGVWHIGVDKTTVEGLGEESAARDLAQLVGLEPNEFFAHVQEAGDKAFVEAITIRQKNSGVDFTVEEAQEIIGVRAIEDSLELGPTSDFAEPILGRVGEATKEIVDESEGAVQAGDVVGLGGMQRSYDDQLTGSPGVVVTVVPAGGSEVRLDGTPAEDEDEDEEARELYRVDAVDGTPVATTLDQKLQKRAEKVLEEVNPASAIVAVRPSDGAVLAAASGPGSEGWSTATLGQYPPGSTFKVVDALAMQRAGLTPDSAVACTDKITVDGRTFGNVPGYPSSALGDVPLRTAFAHSCNTAMIAQRDKVAQADLATAASDLGLLDEKAASASMGVPAFLGAVPAEASGTEHAASMIGQAKVQASPLGMATVAASAAAGHRVQPVLVRDEDDADAEEPATPGVTDGEAQVLRELMHGVVTEGSADMLQDVPGIVGAKTGTAQYGDGSKQHVWMLAITDDLAVAVFVEDGHRGSDTAGPLMEDFLDGL</sequence>
<keyword evidence="7" id="KW-0472">Membrane</keyword>
<dbReference type="Pfam" id="PF00905">
    <property type="entry name" value="Transpeptidase"/>
    <property type="match status" value="1"/>
</dbReference>
<dbReference type="InterPro" id="IPR036138">
    <property type="entry name" value="PBP_dimer_sf"/>
</dbReference>
<dbReference type="InterPro" id="IPR005311">
    <property type="entry name" value="PBP_dimer"/>
</dbReference>
<evidence type="ECO:0000313" key="13">
    <source>
        <dbReference type="EMBL" id="MCK9793896.1"/>
    </source>
</evidence>
<dbReference type="InterPro" id="IPR050515">
    <property type="entry name" value="Beta-lactam/transpept"/>
</dbReference>
<evidence type="ECO:0000256" key="5">
    <source>
        <dbReference type="ARBA" id="ARBA00022729"/>
    </source>
</evidence>
<organism evidence="13 14">
    <name type="scientific">Isoptericola peretonis</name>
    <dbReference type="NCBI Taxonomy" id="2918523"/>
    <lineage>
        <taxon>Bacteria</taxon>
        <taxon>Bacillati</taxon>
        <taxon>Actinomycetota</taxon>
        <taxon>Actinomycetes</taxon>
        <taxon>Micrococcales</taxon>
        <taxon>Promicromonosporaceae</taxon>
        <taxon>Isoptericola</taxon>
    </lineage>
</organism>
<keyword evidence="14" id="KW-1185">Reference proteome</keyword>